<evidence type="ECO:0000259" key="1">
    <source>
        <dbReference type="Pfam" id="PF16177"/>
    </source>
</evidence>
<accession>A0AAV7SJK6</accession>
<organism evidence="2 3">
    <name type="scientific">Pleurodeles waltl</name>
    <name type="common">Iberian ribbed newt</name>
    <dbReference type="NCBI Taxonomy" id="8319"/>
    <lineage>
        <taxon>Eukaryota</taxon>
        <taxon>Metazoa</taxon>
        <taxon>Chordata</taxon>
        <taxon>Craniata</taxon>
        <taxon>Vertebrata</taxon>
        <taxon>Euteleostomi</taxon>
        <taxon>Amphibia</taxon>
        <taxon>Batrachia</taxon>
        <taxon>Caudata</taxon>
        <taxon>Salamandroidea</taxon>
        <taxon>Salamandridae</taxon>
        <taxon>Pleurodelinae</taxon>
        <taxon>Pleurodeles</taxon>
    </lineage>
</organism>
<sequence>MKIYFSRVNFPKLLFTHRYAESTQSAARAKSKLDAESYVNKTESLAFASAGALKSRLPRTQPPRALWVPVLFPPRPLCSAAPGSSFRNFSLFSRDCLQASYDQVYRASVQEPENLWSEAAGDINWFKPWSKTMDNANPPFTNW</sequence>
<dbReference type="Proteomes" id="UP001066276">
    <property type="component" value="Chromosome 4_2"/>
</dbReference>
<name>A0AAV7SJK6_PLEWA</name>
<dbReference type="Pfam" id="PF16177">
    <property type="entry name" value="ACAS_N"/>
    <property type="match status" value="1"/>
</dbReference>
<dbReference type="InterPro" id="IPR042099">
    <property type="entry name" value="ANL_N_sf"/>
</dbReference>
<evidence type="ECO:0000313" key="3">
    <source>
        <dbReference type="Proteomes" id="UP001066276"/>
    </source>
</evidence>
<gene>
    <name evidence="2" type="ORF">NDU88_004711</name>
</gene>
<dbReference type="InterPro" id="IPR032387">
    <property type="entry name" value="ACAS_N"/>
</dbReference>
<evidence type="ECO:0000313" key="2">
    <source>
        <dbReference type="EMBL" id="KAJ1164266.1"/>
    </source>
</evidence>
<feature type="domain" description="Acetyl-coenzyme A synthetase N-terminal" evidence="1">
    <location>
        <begin position="101"/>
        <end position="143"/>
    </location>
</feature>
<dbReference type="Gene3D" id="3.40.50.12780">
    <property type="entry name" value="N-terminal domain of ligase-like"/>
    <property type="match status" value="1"/>
</dbReference>
<proteinExistence type="predicted"/>
<keyword evidence="3" id="KW-1185">Reference proteome</keyword>
<dbReference type="EMBL" id="JANPWB010000008">
    <property type="protein sequence ID" value="KAJ1164266.1"/>
    <property type="molecule type" value="Genomic_DNA"/>
</dbReference>
<dbReference type="AlphaFoldDB" id="A0AAV7SJK6"/>
<reference evidence="2" key="1">
    <citation type="journal article" date="2022" name="bioRxiv">
        <title>Sequencing and chromosome-scale assembly of the giantPleurodeles waltlgenome.</title>
        <authorList>
            <person name="Brown T."/>
            <person name="Elewa A."/>
            <person name="Iarovenko S."/>
            <person name="Subramanian E."/>
            <person name="Araus A.J."/>
            <person name="Petzold A."/>
            <person name="Susuki M."/>
            <person name="Suzuki K.-i.T."/>
            <person name="Hayashi T."/>
            <person name="Toyoda A."/>
            <person name="Oliveira C."/>
            <person name="Osipova E."/>
            <person name="Leigh N.D."/>
            <person name="Simon A."/>
            <person name="Yun M.H."/>
        </authorList>
    </citation>
    <scope>NUCLEOTIDE SEQUENCE</scope>
    <source>
        <strain evidence="2">20211129_DDA</strain>
        <tissue evidence="2">Liver</tissue>
    </source>
</reference>
<comment type="caution">
    <text evidence="2">The sequence shown here is derived from an EMBL/GenBank/DDBJ whole genome shotgun (WGS) entry which is preliminary data.</text>
</comment>
<protein>
    <recommendedName>
        <fullName evidence="1">Acetyl-coenzyme A synthetase N-terminal domain-containing protein</fullName>
    </recommendedName>
</protein>